<dbReference type="InterPro" id="IPR009273">
    <property type="entry name" value="DUF930"/>
</dbReference>
<evidence type="ECO:0000313" key="3">
    <source>
        <dbReference type="Proteomes" id="UP000528964"/>
    </source>
</evidence>
<name>A0A7W6D2D4_9HYPH</name>
<reference evidence="2 3" key="1">
    <citation type="submission" date="2020-08" db="EMBL/GenBank/DDBJ databases">
        <title>Genomic Encyclopedia of Type Strains, Phase IV (KMG-IV): sequencing the most valuable type-strain genomes for metagenomic binning, comparative biology and taxonomic classification.</title>
        <authorList>
            <person name="Goeker M."/>
        </authorList>
    </citation>
    <scope>NUCLEOTIDE SEQUENCE [LARGE SCALE GENOMIC DNA]</scope>
    <source>
        <strain evidence="2 3">DSM 25481</strain>
    </source>
</reference>
<dbReference type="RefSeq" id="WP_183393762.1">
    <property type="nucleotide sequence ID" value="NZ_JACIDR010000001.1"/>
</dbReference>
<comment type="caution">
    <text evidence="2">The sequence shown here is derived from an EMBL/GenBank/DDBJ whole genome shotgun (WGS) entry which is preliminary data.</text>
</comment>
<feature type="chain" id="PRO_5031213810" description="DUF930 domain-containing protein" evidence="1">
    <location>
        <begin position="20"/>
        <end position="128"/>
    </location>
</feature>
<gene>
    <name evidence="2" type="ORF">GGR24_000556</name>
</gene>
<dbReference type="AlphaFoldDB" id="A0A7W6D2D4"/>
<feature type="signal peptide" evidence="1">
    <location>
        <begin position="1"/>
        <end position="19"/>
    </location>
</feature>
<organism evidence="2 3">
    <name type="scientific">Hansschlegelia beijingensis</name>
    <dbReference type="NCBI Taxonomy" id="1133344"/>
    <lineage>
        <taxon>Bacteria</taxon>
        <taxon>Pseudomonadati</taxon>
        <taxon>Pseudomonadota</taxon>
        <taxon>Alphaproteobacteria</taxon>
        <taxon>Hyphomicrobiales</taxon>
        <taxon>Methylopilaceae</taxon>
        <taxon>Hansschlegelia</taxon>
    </lineage>
</organism>
<dbReference type="EMBL" id="JACIDR010000001">
    <property type="protein sequence ID" value="MBB3971923.1"/>
    <property type="molecule type" value="Genomic_DNA"/>
</dbReference>
<dbReference type="Pfam" id="PF06059">
    <property type="entry name" value="DUF930"/>
    <property type="match status" value="1"/>
</dbReference>
<protein>
    <recommendedName>
        <fullName evidence="4">DUF930 domain-containing protein</fullName>
    </recommendedName>
</protein>
<accession>A0A7W6D2D4</accession>
<proteinExistence type="predicted"/>
<evidence type="ECO:0000256" key="1">
    <source>
        <dbReference type="SAM" id="SignalP"/>
    </source>
</evidence>
<keyword evidence="1" id="KW-0732">Signal</keyword>
<sequence length="128" mass="14027">MRRLACALALLLSSAPCSAADAGLAASLRRLEPETRFHQLCDIETMRRIQEEGGPLKPDRMVMDAIRPATATGDTLSGSGAAIRSGGKWYRLAFSCRATGDRMRVLALTYRVGAAIPQKDWESYGLWR</sequence>
<evidence type="ECO:0008006" key="4">
    <source>
        <dbReference type="Google" id="ProtNLM"/>
    </source>
</evidence>
<dbReference type="Proteomes" id="UP000528964">
    <property type="component" value="Unassembled WGS sequence"/>
</dbReference>
<keyword evidence="3" id="KW-1185">Reference proteome</keyword>
<evidence type="ECO:0000313" key="2">
    <source>
        <dbReference type="EMBL" id="MBB3971923.1"/>
    </source>
</evidence>